<dbReference type="InterPro" id="IPR015927">
    <property type="entry name" value="Peptidase_S24_S26A/B/C"/>
</dbReference>
<dbReference type="SUPFAM" id="SSF51306">
    <property type="entry name" value="LexA/Signal peptidase"/>
    <property type="match status" value="1"/>
</dbReference>
<dbReference type="InterPro" id="IPR036286">
    <property type="entry name" value="LexA/Signal_pep-like_sf"/>
</dbReference>
<dbReference type="GO" id="GO:0003677">
    <property type="term" value="F:DNA binding"/>
    <property type="evidence" value="ECO:0007669"/>
    <property type="project" value="UniProtKB-KW"/>
</dbReference>
<dbReference type="Gene3D" id="2.10.109.10">
    <property type="entry name" value="Umud Fragment, subunit A"/>
    <property type="match status" value="1"/>
</dbReference>
<dbReference type="eggNOG" id="COG2932">
    <property type="taxonomic scope" value="Bacteria"/>
</dbReference>
<evidence type="ECO:0000256" key="1">
    <source>
        <dbReference type="ARBA" id="ARBA00023015"/>
    </source>
</evidence>
<dbReference type="InterPro" id="IPR039418">
    <property type="entry name" value="LexA-like"/>
</dbReference>
<feature type="domain" description="Peptidase S24/S26A/S26B/S26C" evidence="4">
    <location>
        <begin position="95"/>
        <end position="211"/>
    </location>
</feature>
<dbReference type="PANTHER" id="PTHR40661">
    <property type="match status" value="1"/>
</dbReference>
<evidence type="ECO:0000313" key="6">
    <source>
        <dbReference type="Proteomes" id="UP000005085"/>
    </source>
</evidence>
<organism evidence="5 6">
    <name type="scientific">Helicobacter bilis ATCC 43879</name>
    <dbReference type="NCBI Taxonomy" id="613026"/>
    <lineage>
        <taxon>Bacteria</taxon>
        <taxon>Pseudomonadati</taxon>
        <taxon>Campylobacterota</taxon>
        <taxon>Epsilonproteobacteria</taxon>
        <taxon>Campylobacterales</taxon>
        <taxon>Helicobacteraceae</taxon>
        <taxon>Helicobacter</taxon>
    </lineage>
</organism>
<gene>
    <name evidence="5" type="ORF">HRAG_01251</name>
</gene>
<sequence length="218" mass="24748">MKRLRKSPITCREVIERIKDILAIDGLLSPKDIDVAHALKISPNALAQRKFQNTIPYQHVLDFLHNKNISINQFFYGSDPIEVAKHSLKYKILKLYTANVSAGALCENTEVECKDIIFDTTMLKEMGFYECEVVRVCGDSMEGAIHHGSLCFIDVRYKDIKNGKIYAINTKDGVFVKQCYHTPTHIILSSMNDIYLPIQYPLEEVNVIGRVKGVINAL</sequence>
<evidence type="ECO:0000256" key="3">
    <source>
        <dbReference type="ARBA" id="ARBA00023163"/>
    </source>
</evidence>
<dbReference type="PANTHER" id="PTHR40661:SF1">
    <property type="entry name" value="HTH CRO_C1-TYPE DOMAIN-CONTAINING PROTEIN"/>
    <property type="match status" value="1"/>
</dbReference>
<dbReference type="OrthoDB" id="5320637at2"/>
<comment type="caution">
    <text evidence="5">The sequence shown here is derived from an EMBL/GenBank/DDBJ whole genome shotgun (WGS) entry which is preliminary data.</text>
</comment>
<proteinExistence type="predicted"/>
<dbReference type="RefSeq" id="WP_005218720.1">
    <property type="nucleotide sequence ID" value="NZ_KI392040.1"/>
</dbReference>
<dbReference type="InterPro" id="IPR010982">
    <property type="entry name" value="Lambda_DNA-bd_dom_sf"/>
</dbReference>
<keyword evidence="6" id="KW-1185">Reference proteome</keyword>
<dbReference type="AlphaFoldDB" id="C3XGQ5"/>
<name>C3XGQ5_9HELI</name>
<keyword evidence="3" id="KW-0804">Transcription</keyword>
<dbReference type="CDD" id="cd06529">
    <property type="entry name" value="S24_LexA-like"/>
    <property type="match status" value="1"/>
</dbReference>
<dbReference type="EMBL" id="ACDN02000055">
    <property type="protein sequence ID" value="EEO24194.1"/>
    <property type="molecule type" value="Genomic_DNA"/>
</dbReference>
<reference evidence="5 6" key="1">
    <citation type="journal article" date="2014" name="Genome Announc.">
        <title>Draft genome sequences of six enterohepatic helicobacter species isolated from humans and one from rhesus macaques.</title>
        <authorList>
            <person name="Shen Z."/>
            <person name="Sheh A."/>
            <person name="Young S.K."/>
            <person name="Abouelliel A."/>
            <person name="Ward D.V."/>
            <person name="Earl A.M."/>
            <person name="Fox J.G."/>
        </authorList>
    </citation>
    <scope>NUCLEOTIDE SEQUENCE [LARGE SCALE GENOMIC DNA]</scope>
    <source>
        <strain evidence="5 6">ATCC 43879</strain>
    </source>
</reference>
<keyword evidence="1" id="KW-0805">Transcription regulation</keyword>
<dbReference type="Gene3D" id="1.10.260.40">
    <property type="entry name" value="lambda repressor-like DNA-binding domains"/>
    <property type="match status" value="1"/>
</dbReference>
<keyword evidence="2" id="KW-0238">DNA-binding</keyword>
<dbReference type="Pfam" id="PF00717">
    <property type="entry name" value="Peptidase_S24"/>
    <property type="match status" value="1"/>
</dbReference>
<evidence type="ECO:0000313" key="5">
    <source>
        <dbReference type="EMBL" id="EEO24194.1"/>
    </source>
</evidence>
<dbReference type="Proteomes" id="UP000005085">
    <property type="component" value="Unassembled WGS sequence"/>
</dbReference>
<accession>C3XGQ5</accession>
<protein>
    <recommendedName>
        <fullName evidence="4">Peptidase S24/S26A/S26B/S26C domain-containing protein</fullName>
    </recommendedName>
</protein>
<dbReference type="HOGENOM" id="CLU_066192_1_9_7"/>
<evidence type="ECO:0000259" key="4">
    <source>
        <dbReference type="Pfam" id="PF00717"/>
    </source>
</evidence>
<evidence type="ECO:0000256" key="2">
    <source>
        <dbReference type="ARBA" id="ARBA00023125"/>
    </source>
</evidence>